<dbReference type="SUPFAM" id="SSF50475">
    <property type="entry name" value="FMN-binding split barrel"/>
    <property type="match status" value="1"/>
</dbReference>
<feature type="region of interest" description="Disordered" evidence="1">
    <location>
        <begin position="1"/>
        <end position="22"/>
    </location>
</feature>
<keyword evidence="4" id="KW-1185">Reference proteome</keyword>
<dbReference type="InterPro" id="IPR011576">
    <property type="entry name" value="Pyridox_Oxase_N"/>
</dbReference>
<evidence type="ECO:0000313" key="4">
    <source>
        <dbReference type="Proteomes" id="UP000183104"/>
    </source>
</evidence>
<dbReference type="PANTHER" id="PTHR42815:SF2">
    <property type="entry name" value="FAD-BINDING, PUTATIVE (AFU_ORTHOLOGUE AFUA_6G07600)-RELATED"/>
    <property type="match status" value="1"/>
</dbReference>
<protein>
    <recommendedName>
        <fullName evidence="2">Pyridoxamine 5'-phosphate oxidase N-terminal domain-containing protein</fullName>
    </recommendedName>
</protein>
<dbReference type="EMBL" id="FMUN01000005">
    <property type="protein sequence ID" value="SCY36257.1"/>
    <property type="molecule type" value="Genomic_DNA"/>
</dbReference>
<reference evidence="4" key="1">
    <citation type="submission" date="2016-10" db="EMBL/GenBank/DDBJ databases">
        <authorList>
            <person name="Varghese N."/>
        </authorList>
    </citation>
    <scope>NUCLEOTIDE SEQUENCE [LARGE SCALE GENOMIC DNA]</scope>
    <source>
        <strain evidence="4">HL 19</strain>
    </source>
</reference>
<evidence type="ECO:0000259" key="2">
    <source>
        <dbReference type="Pfam" id="PF01243"/>
    </source>
</evidence>
<dbReference type="RefSeq" id="WP_054965416.1">
    <property type="nucleotide sequence ID" value="NZ_FMUN01000005.1"/>
</dbReference>
<dbReference type="InterPro" id="IPR012349">
    <property type="entry name" value="Split_barrel_FMN-bd"/>
</dbReference>
<evidence type="ECO:0000256" key="1">
    <source>
        <dbReference type="SAM" id="MobiDB-lite"/>
    </source>
</evidence>
<dbReference type="OrthoDB" id="9796486at2"/>
<dbReference type="PANTHER" id="PTHR42815">
    <property type="entry name" value="FAD-BINDING, PUTATIVE (AFU_ORTHOLOGUE AFUA_6G07600)-RELATED"/>
    <property type="match status" value="1"/>
</dbReference>
<dbReference type="Pfam" id="PF01243">
    <property type="entry name" value="PNPOx_N"/>
    <property type="match status" value="1"/>
</dbReference>
<evidence type="ECO:0000313" key="3">
    <source>
        <dbReference type="EMBL" id="SCY36257.1"/>
    </source>
</evidence>
<dbReference type="STRING" id="381306.AN478_04475"/>
<proteinExistence type="predicted"/>
<dbReference type="Gene3D" id="2.30.110.10">
    <property type="entry name" value="Electron Transport, Fmn-binding Protein, Chain A"/>
    <property type="match status" value="1"/>
</dbReference>
<feature type="compositionally biased region" description="Basic and acidic residues" evidence="1">
    <location>
        <begin position="1"/>
        <end position="16"/>
    </location>
</feature>
<sequence length="183" mass="20601">MRKRDELLHPGERTAQERFAGPDAWPEAALNQMFRERINAPIAEFLEARPFFFIASADADGNCDASFRSTEPDPEGRPQPAVRVLDERTLVFPDFSGNNLFNSLGNLLVNPRIGMLFIDFENALRVRVNGAAEVVEDPGAYSDTWPTAQRFVRVTPEQVFGNCSKRIPRLVPAEARQIKEETP</sequence>
<dbReference type="Proteomes" id="UP000183104">
    <property type="component" value="Unassembled WGS sequence"/>
</dbReference>
<name>A0A1G5FAN8_9GAMM</name>
<gene>
    <name evidence="3" type="ORF">SAMN05661077_1881</name>
</gene>
<organism evidence="3 4">
    <name type="scientific">Thiohalorhabdus denitrificans</name>
    <dbReference type="NCBI Taxonomy" id="381306"/>
    <lineage>
        <taxon>Bacteria</taxon>
        <taxon>Pseudomonadati</taxon>
        <taxon>Pseudomonadota</taxon>
        <taxon>Gammaproteobacteria</taxon>
        <taxon>Thiohalorhabdales</taxon>
        <taxon>Thiohalorhabdaceae</taxon>
        <taxon>Thiohalorhabdus</taxon>
    </lineage>
</organism>
<dbReference type="AlphaFoldDB" id="A0A1G5FAN8"/>
<feature type="domain" description="Pyridoxamine 5'-phosphate oxidase N-terminal" evidence="2">
    <location>
        <begin position="42"/>
        <end position="160"/>
    </location>
</feature>
<accession>A0A1G5FAN8</accession>